<feature type="region of interest" description="Disordered" evidence="1">
    <location>
        <begin position="1"/>
        <end position="52"/>
    </location>
</feature>
<feature type="region of interest" description="Disordered" evidence="1">
    <location>
        <begin position="76"/>
        <end position="131"/>
    </location>
</feature>
<proteinExistence type="predicted"/>
<reference evidence="2" key="1">
    <citation type="journal article" date="2022" name="bioRxiv">
        <title>Sequencing and chromosome-scale assembly of the giantPleurodeles waltlgenome.</title>
        <authorList>
            <person name="Brown T."/>
            <person name="Elewa A."/>
            <person name="Iarovenko S."/>
            <person name="Subramanian E."/>
            <person name="Araus A.J."/>
            <person name="Petzold A."/>
            <person name="Susuki M."/>
            <person name="Suzuki K.-i.T."/>
            <person name="Hayashi T."/>
            <person name="Toyoda A."/>
            <person name="Oliveira C."/>
            <person name="Osipova E."/>
            <person name="Leigh N.D."/>
            <person name="Simon A."/>
            <person name="Yun M.H."/>
        </authorList>
    </citation>
    <scope>NUCLEOTIDE SEQUENCE</scope>
    <source>
        <strain evidence="2">20211129_DDA</strain>
        <tissue evidence="2">Liver</tissue>
    </source>
</reference>
<keyword evidence="3" id="KW-1185">Reference proteome</keyword>
<dbReference type="AlphaFoldDB" id="A0AAV7LMR3"/>
<organism evidence="2 3">
    <name type="scientific">Pleurodeles waltl</name>
    <name type="common">Iberian ribbed newt</name>
    <dbReference type="NCBI Taxonomy" id="8319"/>
    <lineage>
        <taxon>Eukaryota</taxon>
        <taxon>Metazoa</taxon>
        <taxon>Chordata</taxon>
        <taxon>Craniata</taxon>
        <taxon>Vertebrata</taxon>
        <taxon>Euteleostomi</taxon>
        <taxon>Amphibia</taxon>
        <taxon>Batrachia</taxon>
        <taxon>Caudata</taxon>
        <taxon>Salamandroidea</taxon>
        <taxon>Salamandridae</taxon>
        <taxon>Pleurodelinae</taxon>
        <taxon>Pleurodeles</taxon>
    </lineage>
</organism>
<evidence type="ECO:0000313" key="3">
    <source>
        <dbReference type="Proteomes" id="UP001066276"/>
    </source>
</evidence>
<evidence type="ECO:0000256" key="1">
    <source>
        <dbReference type="SAM" id="MobiDB-lite"/>
    </source>
</evidence>
<protein>
    <submittedName>
        <fullName evidence="2">Uncharacterized protein</fullName>
    </submittedName>
</protein>
<accession>A0AAV7LMR3</accession>
<name>A0AAV7LMR3_PLEWA</name>
<dbReference type="EMBL" id="JANPWB010000015">
    <property type="protein sequence ID" value="KAJ1091814.1"/>
    <property type="molecule type" value="Genomic_DNA"/>
</dbReference>
<dbReference type="Proteomes" id="UP001066276">
    <property type="component" value="Chromosome 11"/>
</dbReference>
<gene>
    <name evidence="2" type="ORF">NDU88_004929</name>
</gene>
<comment type="caution">
    <text evidence="2">The sequence shown here is derived from an EMBL/GenBank/DDBJ whole genome shotgun (WGS) entry which is preliminary data.</text>
</comment>
<sequence length="191" mass="20016">MVKETLRGSQPSQICGKPGSASKTEKVALPCGKRGATGSGTTGTTGSPLRDWVTSKEEVKSLISCLSSVTLQMSKERKGAMAHKYARISSLGPPSSSSSGDSLNDSGGPPPSLISSAVFTDSLTEKGPQEPSLSSIMQLLQVQKAESQQHYVQVRADNTSIHQALLKDSGKVTALATEALDLQQRVSSVED</sequence>
<feature type="compositionally biased region" description="Low complexity" evidence="1">
    <location>
        <begin position="89"/>
        <end position="107"/>
    </location>
</feature>
<evidence type="ECO:0000313" key="2">
    <source>
        <dbReference type="EMBL" id="KAJ1091814.1"/>
    </source>
</evidence>